<dbReference type="Proteomes" id="UP000245626">
    <property type="component" value="Unassembled WGS sequence"/>
</dbReference>
<organism evidence="1 2">
    <name type="scientific">Violaceomyces palustris</name>
    <dbReference type="NCBI Taxonomy" id="1673888"/>
    <lineage>
        <taxon>Eukaryota</taxon>
        <taxon>Fungi</taxon>
        <taxon>Dikarya</taxon>
        <taxon>Basidiomycota</taxon>
        <taxon>Ustilaginomycotina</taxon>
        <taxon>Ustilaginomycetes</taxon>
        <taxon>Violaceomycetales</taxon>
        <taxon>Violaceomycetaceae</taxon>
        <taxon>Violaceomyces</taxon>
    </lineage>
</organism>
<dbReference type="EMBL" id="KZ819688">
    <property type="protein sequence ID" value="PWN54331.1"/>
    <property type="molecule type" value="Genomic_DNA"/>
</dbReference>
<gene>
    <name evidence="1" type="ORF">IE53DRAFT_383110</name>
</gene>
<evidence type="ECO:0000313" key="1">
    <source>
        <dbReference type="EMBL" id="PWN54331.1"/>
    </source>
</evidence>
<evidence type="ECO:0000313" key="2">
    <source>
        <dbReference type="Proteomes" id="UP000245626"/>
    </source>
</evidence>
<protein>
    <submittedName>
        <fullName evidence="1">Uncharacterized protein</fullName>
    </submittedName>
</protein>
<reference evidence="1 2" key="1">
    <citation type="journal article" date="2018" name="Mol. Biol. Evol.">
        <title>Broad Genomic Sampling Reveals a Smut Pathogenic Ancestry of the Fungal Clade Ustilaginomycotina.</title>
        <authorList>
            <person name="Kijpornyongpan T."/>
            <person name="Mondo S.J."/>
            <person name="Barry K."/>
            <person name="Sandor L."/>
            <person name="Lee J."/>
            <person name="Lipzen A."/>
            <person name="Pangilinan J."/>
            <person name="LaButti K."/>
            <person name="Hainaut M."/>
            <person name="Henrissat B."/>
            <person name="Grigoriev I.V."/>
            <person name="Spatafora J.W."/>
            <person name="Aime M.C."/>
        </authorList>
    </citation>
    <scope>NUCLEOTIDE SEQUENCE [LARGE SCALE GENOMIC DNA]</scope>
    <source>
        <strain evidence="1 2">SA 807</strain>
    </source>
</reference>
<keyword evidence="2" id="KW-1185">Reference proteome</keyword>
<name>A0ACD0P8M8_9BASI</name>
<sequence>MDDSDVSGDELQNALHQRLVATGEWNRLLMLMKRMLDDCGWETSLREHASERAKAQEKLSLPDLLNELGPYAKSTLPTHVKNHMTSLLRDFLDRNLEDA</sequence>
<accession>A0ACD0P8M8</accession>
<proteinExistence type="predicted"/>